<dbReference type="Pfam" id="PF06724">
    <property type="entry name" value="DUF1206"/>
    <property type="match status" value="2"/>
</dbReference>
<feature type="transmembrane region" description="Helical" evidence="1">
    <location>
        <begin position="240"/>
        <end position="259"/>
    </location>
</feature>
<keyword evidence="1" id="KW-1133">Transmembrane helix</keyword>
<organism evidence="3 4">
    <name type="scientific">Anditalea andensis</name>
    <dbReference type="NCBI Taxonomy" id="1048983"/>
    <lineage>
        <taxon>Bacteria</taxon>
        <taxon>Pseudomonadati</taxon>
        <taxon>Bacteroidota</taxon>
        <taxon>Cytophagia</taxon>
        <taxon>Cytophagales</taxon>
        <taxon>Cytophagaceae</taxon>
        <taxon>Anditalea</taxon>
    </lineage>
</organism>
<keyword evidence="1" id="KW-0812">Transmembrane</keyword>
<feature type="transmembrane region" description="Helical" evidence="1">
    <location>
        <begin position="150"/>
        <end position="171"/>
    </location>
</feature>
<evidence type="ECO:0000259" key="2">
    <source>
        <dbReference type="Pfam" id="PF06724"/>
    </source>
</evidence>
<reference evidence="3 4" key="1">
    <citation type="submission" date="2014-04" db="EMBL/GenBank/DDBJ databases">
        <title>Characterization and application of a salt tolerant electro-active bacterium.</title>
        <authorList>
            <person name="Yang L."/>
            <person name="Wei S."/>
            <person name="Tay Q.X.M."/>
        </authorList>
    </citation>
    <scope>NUCLEOTIDE SEQUENCE [LARGE SCALE GENOMIC DNA]</scope>
    <source>
        <strain evidence="3 4">LY1</strain>
    </source>
</reference>
<feature type="domain" description="DUF1206" evidence="2">
    <location>
        <begin position="17"/>
        <end position="84"/>
    </location>
</feature>
<proteinExistence type="predicted"/>
<dbReference type="InterPro" id="IPR009597">
    <property type="entry name" value="DUF1206"/>
</dbReference>
<evidence type="ECO:0000313" key="4">
    <source>
        <dbReference type="Proteomes" id="UP000027821"/>
    </source>
</evidence>
<feature type="domain" description="DUF1206" evidence="2">
    <location>
        <begin position="198"/>
        <end position="264"/>
    </location>
</feature>
<feature type="transmembrane region" description="Helical" evidence="1">
    <location>
        <begin position="101"/>
        <end position="121"/>
    </location>
</feature>
<feature type="transmembrane region" description="Helical" evidence="1">
    <location>
        <begin position="12"/>
        <end position="38"/>
    </location>
</feature>
<dbReference type="RefSeq" id="WP_035069732.1">
    <property type="nucleotide sequence ID" value="NZ_JMIH01000011.1"/>
</dbReference>
<feature type="transmembrane region" description="Helical" evidence="1">
    <location>
        <begin position="191"/>
        <end position="215"/>
    </location>
</feature>
<dbReference type="eggNOG" id="ENOG502Z854">
    <property type="taxonomic scope" value="Bacteria"/>
</dbReference>
<sequence length="279" mass="31070">MTLSKKKQVFIHYFPMFGCICTGIIYGAIGIIALLSFMQIKEGGADESSLLVFLDDYLAGKILVGLILLGTVSFIIWRLFESYTDPYKYGDGWIGYGRRTGIALSSMADAFIAYSAFRVLFGTTGIREDGNPEEEREMVTAVLDMAMGDVLITLFGGVILLTAIVQFYYGVTSGYRERLDIAHFRAWKKRLIHWIADIGYFARGIIIGIIGFFYIKAGLEQDAGRVVNTDKAFDFLGDTWSPLFILVALGTISYAVFMITQAITYDVDNEEELEDSSPA</sequence>
<name>A0A074L4U2_9BACT</name>
<dbReference type="STRING" id="1048983.EL17_01260"/>
<protein>
    <recommendedName>
        <fullName evidence="2">DUF1206 domain-containing protein</fullName>
    </recommendedName>
</protein>
<dbReference type="OrthoDB" id="5702018at2"/>
<comment type="caution">
    <text evidence="3">The sequence shown here is derived from an EMBL/GenBank/DDBJ whole genome shotgun (WGS) entry which is preliminary data.</text>
</comment>
<feature type="transmembrane region" description="Helical" evidence="1">
    <location>
        <begin position="58"/>
        <end position="80"/>
    </location>
</feature>
<gene>
    <name evidence="3" type="ORF">EL17_01260</name>
</gene>
<evidence type="ECO:0000313" key="3">
    <source>
        <dbReference type="EMBL" id="KEO75505.1"/>
    </source>
</evidence>
<dbReference type="Proteomes" id="UP000027821">
    <property type="component" value="Unassembled WGS sequence"/>
</dbReference>
<dbReference type="AlphaFoldDB" id="A0A074L4U2"/>
<dbReference type="EMBL" id="JMIH01000011">
    <property type="protein sequence ID" value="KEO75505.1"/>
    <property type="molecule type" value="Genomic_DNA"/>
</dbReference>
<accession>A0A074L4U2</accession>
<keyword evidence="4" id="KW-1185">Reference proteome</keyword>
<keyword evidence="1" id="KW-0472">Membrane</keyword>
<evidence type="ECO:0000256" key="1">
    <source>
        <dbReference type="SAM" id="Phobius"/>
    </source>
</evidence>